<organism evidence="5 6">
    <name type="scientific">Tahibacter soli</name>
    <dbReference type="NCBI Taxonomy" id="2983605"/>
    <lineage>
        <taxon>Bacteria</taxon>
        <taxon>Pseudomonadati</taxon>
        <taxon>Pseudomonadota</taxon>
        <taxon>Gammaproteobacteria</taxon>
        <taxon>Lysobacterales</taxon>
        <taxon>Rhodanobacteraceae</taxon>
        <taxon>Tahibacter</taxon>
    </lineage>
</organism>
<evidence type="ECO:0000259" key="4">
    <source>
        <dbReference type="PROSITE" id="PS51755"/>
    </source>
</evidence>
<dbReference type="SMART" id="SM00862">
    <property type="entry name" value="Trans_reg_C"/>
    <property type="match status" value="1"/>
</dbReference>
<dbReference type="AlphaFoldDB" id="A0A9X3YL29"/>
<dbReference type="GO" id="GO:0006355">
    <property type="term" value="P:regulation of DNA-templated transcription"/>
    <property type="evidence" value="ECO:0007669"/>
    <property type="project" value="InterPro"/>
</dbReference>
<dbReference type="GO" id="GO:0003677">
    <property type="term" value="F:DNA binding"/>
    <property type="evidence" value="ECO:0007669"/>
    <property type="project" value="UniProtKB-UniRule"/>
</dbReference>
<keyword evidence="6" id="KW-1185">Reference proteome</keyword>
<evidence type="ECO:0000256" key="2">
    <source>
        <dbReference type="PROSITE-ProRule" id="PRU01091"/>
    </source>
</evidence>
<feature type="region of interest" description="Disordered" evidence="3">
    <location>
        <begin position="105"/>
        <end position="132"/>
    </location>
</feature>
<keyword evidence="1 2" id="KW-0238">DNA-binding</keyword>
<dbReference type="GO" id="GO:0000160">
    <property type="term" value="P:phosphorelay signal transduction system"/>
    <property type="evidence" value="ECO:0007669"/>
    <property type="project" value="InterPro"/>
</dbReference>
<dbReference type="Proteomes" id="UP001139971">
    <property type="component" value="Unassembled WGS sequence"/>
</dbReference>
<dbReference type="InterPro" id="IPR016032">
    <property type="entry name" value="Sig_transdc_resp-reg_C-effctor"/>
</dbReference>
<dbReference type="SUPFAM" id="SSF46894">
    <property type="entry name" value="C-terminal effector domain of the bipartite response regulators"/>
    <property type="match status" value="1"/>
</dbReference>
<dbReference type="RefSeq" id="WP_263545003.1">
    <property type="nucleotide sequence ID" value="NZ_JAOVZO020000014.1"/>
</dbReference>
<accession>A0A9X3YL29</accession>
<name>A0A9X3YL29_9GAMM</name>
<feature type="compositionally biased region" description="Low complexity" evidence="3">
    <location>
        <begin position="108"/>
        <end position="123"/>
    </location>
</feature>
<dbReference type="InterPro" id="IPR001867">
    <property type="entry name" value="OmpR/PhoB-type_DNA-bd"/>
</dbReference>
<evidence type="ECO:0000313" key="6">
    <source>
        <dbReference type="Proteomes" id="UP001139971"/>
    </source>
</evidence>
<gene>
    <name evidence="5" type="ORF">OD750_008890</name>
</gene>
<sequence>MRYTFEDFSVRIAERELWRGDTLLPVNRYVFDTIAWLIEHRDRAVGRDELVAAVWGRADVTEGHLNQVIARARRALGDDAQAQRMIRTAPGFGYRWVGEVAAVDTERSSPPADAAPALASPDAAESKPPASPRSHRRAWVLAAALLASLGGAVAVHWWPHDGAAARDAAAAANALVVLPIAVRADADANWLELGAMDLIAERLRGAGLRVSPSKTVVTALYGADSPVAPTDHARVRAVLGAGLIVQGVVASAGERWTVELAALGADGASRRVQAREADPIRAAAVAADLLAAALGRRPAGDDAGSDAVQRRMQQAQAASLTNQLELARTILNDLPESARTLPDVRLRLADLDFRAGRHAQAAEAVERLLADPAIGGAPIPRGRALTLRGNLKFRRSDFAGAVADLDAAVGVLEHVPAPLDLADALTRRGLARAALFDLDGGASDYSRARLIAEQAGDPLRVAHVEAGFGLLQIDRKRLDLALPYLDTAMTQYEALGVVERVVTLRLVLNDAYAGLLRWPEVANLSDRQWALRERIGDPGLALTVVNRRVRLLIALGRFREAGEVVGDARERYGGLRPESLRYLYDMQADLAWHEGRMADVVRAVDAALEKWPRDPSYDRYAYLILLRQRALSALGQATDAKIAPWLPEHDEGLSSVFWIARAEWASHGGDDTAARRDFERALSIAEDAGTPALVLFAAQAYVDWLLPRGERAKAAELAGRVGVWTRDDYDCALLRARVFHALGNHDNWRLALDAARTLAGERAIPAALTAAPAAP</sequence>
<dbReference type="PROSITE" id="PS51755">
    <property type="entry name" value="OMPR_PHOB"/>
    <property type="match status" value="1"/>
</dbReference>
<proteinExistence type="predicted"/>
<comment type="caution">
    <text evidence="5">The sequence shown here is derived from an EMBL/GenBank/DDBJ whole genome shotgun (WGS) entry which is preliminary data.</text>
</comment>
<evidence type="ECO:0000313" key="5">
    <source>
        <dbReference type="EMBL" id="MDC8012663.1"/>
    </source>
</evidence>
<feature type="DNA-binding region" description="OmpR/PhoB-type" evidence="2">
    <location>
        <begin position="1"/>
        <end position="98"/>
    </location>
</feature>
<dbReference type="SUPFAM" id="SSF48452">
    <property type="entry name" value="TPR-like"/>
    <property type="match status" value="1"/>
</dbReference>
<evidence type="ECO:0000256" key="3">
    <source>
        <dbReference type="SAM" id="MobiDB-lite"/>
    </source>
</evidence>
<dbReference type="Gene3D" id="1.25.40.10">
    <property type="entry name" value="Tetratricopeptide repeat domain"/>
    <property type="match status" value="2"/>
</dbReference>
<feature type="domain" description="OmpR/PhoB-type" evidence="4">
    <location>
        <begin position="1"/>
        <end position="98"/>
    </location>
</feature>
<reference evidence="5" key="1">
    <citation type="submission" date="2023-02" db="EMBL/GenBank/DDBJ databases">
        <title>Tahibacter soli sp. nov. isolated from soil.</title>
        <authorList>
            <person name="Baek J.H."/>
            <person name="Lee J.K."/>
            <person name="Choi D.G."/>
            <person name="Jeon C.O."/>
        </authorList>
    </citation>
    <scope>NUCLEOTIDE SEQUENCE</scope>
    <source>
        <strain evidence="5">BL</strain>
    </source>
</reference>
<dbReference type="Gene3D" id="1.10.10.10">
    <property type="entry name" value="Winged helix-like DNA-binding domain superfamily/Winged helix DNA-binding domain"/>
    <property type="match status" value="1"/>
</dbReference>
<protein>
    <submittedName>
        <fullName evidence="5">Winged helix-turn-helix domain-containing protein</fullName>
    </submittedName>
</protein>
<dbReference type="InterPro" id="IPR011990">
    <property type="entry name" value="TPR-like_helical_dom_sf"/>
</dbReference>
<evidence type="ECO:0000256" key="1">
    <source>
        <dbReference type="ARBA" id="ARBA00023125"/>
    </source>
</evidence>
<dbReference type="EMBL" id="JAOVZO020000014">
    <property type="protein sequence ID" value="MDC8012663.1"/>
    <property type="molecule type" value="Genomic_DNA"/>
</dbReference>
<dbReference type="Pfam" id="PF00486">
    <property type="entry name" value="Trans_reg_C"/>
    <property type="match status" value="1"/>
</dbReference>
<dbReference type="InterPro" id="IPR036388">
    <property type="entry name" value="WH-like_DNA-bd_sf"/>
</dbReference>
<dbReference type="CDD" id="cd00383">
    <property type="entry name" value="trans_reg_C"/>
    <property type="match status" value="1"/>
</dbReference>